<sequence length="588" mass="64882">MQRCPPLMDRHERLEPIRVVEVSVEICRNEGAGEREITEETRRPAASSGTIPTIPGVTLPGIEPCSPWWEASRTACDLLLARVECLQMCPCSCEVFKARELVFCTLGHTHTRCGSACSEAKREETMALAAYVSALLYLQDVADSCVVRQTTDDKRHAPIAAACVLYCLDNGVHARVKTTSSFSSSSYSYRKVLFKQKRVAVVKWLDFSPLPLRRTGFDSDFRFWVRRRISACGNRAERCHRFAGFLEDLPFPRPCIPALLHTRVASPPKSLTGHSLKVYLGDDSRNIAFWGGTPAESGHCLNWISLEVSLCAAVERAICGMLIEWPAAEPAVTGVDLQRSILYLILPPLQTCLSTGRVETYMTFVTEYSRRGGLCPARASMGCPHTSVVLTKAVRDKRYAGNTAHVLHVGAMRRYKCVLMSPVSLAPSLLDLVLESAGGVVRRQFLRLSAFPSDSATDGLYVVTACDVWEMNDVSLIADMRQEFSLSEHWMKRVGRGGTCLRDHPVAALGVVDLARSTPPLANSRGRRTGALEDYEGWPPLPMRVIEVSMERRYEGVGEAGAPRGSPPANGIVWHDSHLRKSCDSAGN</sequence>
<accession>A0ABQ9GP89</accession>
<dbReference type="Proteomes" id="UP001159363">
    <property type="component" value="Chromosome 9"/>
</dbReference>
<evidence type="ECO:0000313" key="2">
    <source>
        <dbReference type="Proteomes" id="UP001159363"/>
    </source>
</evidence>
<evidence type="ECO:0000313" key="1">
    <source>
        <dbReference type="EMBL" id="KAJ8873819.1"/>
    </source>
</evidence>
<organism evidence="1 2">
    <name type="scientific">Dryococelus australis</name>
    <dbReference type="NCBI Taxonomy" id="614101"/>
    <lineage>
        <taxon>Eukaryota</taxon>
        <taxon>Metazoa</taxon>
        <taxon>Ecdysozoa</taxon>
        <taxon>Arthropoda</taxon>
        <taxon>Hexapoda</taxon>
        <taxon>Insecta</taxon>
        <taxon>Pterygota</taxon>
        <taxon>Neoptera</taxon>
        <taxon>Polyneoptera</taxon>
        <taxon>Phasmatodea</taxon>
        <taxon>Verophasmatodea</taxon>
        <taxon>Anareolatae</taxon>
        <taxon>Phasmatidae</taxon>
        <taxon>Eurycanthinae</taxon>
        <taxon>Dryococelus</taxon>
    </lineage>
</organism>
<keyword evidence="2" id="KW-1185">Reference proteome</keyword>
<dbReference type="EMBL" id="JARBHB010000010">
    <property type="protein sequence ID" value="KAJ8873819.1"/>
    <property type="molecule type" value="Genomic_DNA"/>
</dbReference>
<name>A0ABQ9GP89_9NEOP</name>
<gene>
    <name evidence="1" type="ORF">PR048_024655</name>
</gene>
<reference evidence="1 2" key="1">
    <citation type="submission" date="2023-02" db="EMBL/GenBank/DDBJ databases">
        <title>LHISI_Scaffold_Assembly.</title>
        <authorList>
            <person name="Stuart O.P."/>
            <person name="Cleave R."/>
            <person name="Magrath M.J.L."/>
            <person name="Mikheyev A.S."/>
        </authorList>
    </citation>
    <scope>NUCLEOTIDE SEQUENCE [LARGE SCALE GENOMIC DNA]</scope>
    <source>
        <strain evidence="1">Daus_M_001</strain>
        <tissue evidence="1">Leg muscle</tissue>
    </source>
</reference>
<comment type="caution">
    <text evidence="1">The sequence shown here is derived from an EMBL/GenBank/DDBJ whole genome shotgun (WGS) entry which is preliminary data.</text>
</comment>
<protein>
    <submittedName>
        <fullName evidence="1">Uncharacterized protein</fullName>
    </submittedName>
</protein>
<proteinExistence type="predicted"/>